<name>A0ABQ0MEP6_9BACT</name>
<evidence type="ECO:0000256" key="6">
    <source>
        <dbReference type="RuleBase" id="RU003435"/>
    </source>
</evidence>
<evidence type="ECO:0000256" key="2">
    <source>
        <dbReference type="ARBA" id="ARBA00022723"/>
    </source>
</evidence>
<sequence length="610" mass="69787">MHYYRLHFHEIIDDSPSIQGETMQSELNWDTTPLYPSPSAPELARAFEDGTGQVAAFRERYRGKVALLDAQGLLEALKQYESLQEVLAKPQLYAHLLFAADSEKDEHKRLSQKSQEFGNAMGRELIFFDLELIQMDEEPFAKLADDLLLDNYRHYLQVLRKFKKHTLTEREESLLAQKSLTGVQAFCNLFDEVSASLRYQLEIDGETREMTGEELLALLHHPDAELRERAFGTFLKRHEENGIMFSAVFNNVALDHSQELELRNYGHPMEPTNLGNEIPSEVVESLMRVSEENYPLAQEYFRLKAKLLGLPRLKNTDVYAPISESDRKYSFEEARAMTVAAYRGFSDEFAELADSFFTGKRVDVLPRPGKSGGAFCMGMTPALPPYLLLNFTGNLRDVSTMAHEVGHGIHYLLAQRQSMLNYHPPLPLAETASVFGEMLLTRQLLERETDVEVKKSLLCAKIEDIIATTFRQNVLTRFEERMHLERAHGLLTASELCDLWWNENAKLYGDAVEMIEPYRYGWSYISHFIHARFYCYSYTCAELVVLSLFQRYLKERESFVPIYRDILADGGSKSPGDTLAPGGIVFSDPSFWQGGYDLLGDLIKELKALL</sequence>
<evidence type="ECO:0000256" key="5">
    <source>
        <dbReference type="ARBA" id="ARBA00023049"/>
    </source>
</evidence>
<protein>
    <submittedName>
        <fullName evidence="9">Oligoendopeptidase F</fullName>
    </submittedName>
</protein>
<keyword evidence="10" id="KW-1185">Reference proteome</keyword>
<feature type="domain" description="Peptidase M3A/M3B catalytic" evidence="7">
    <location>
        <begin position="218"/>
        <end position="581"/>
    </location>
</feature>
<proteinExistence type="inferred from homology"/>
<accession>A0ABQ0MEP6</accession>
<dbReference type="InterPro" id="IPR011977">
    <property type="entry name" value="Pept_M3B_clade3"/>
</dbReference>
<organism evidence="9 10">
    <name type="scientific">Geoanaerobacter pelophilus</name>
    <dbReference type="NCBI Taxonomy" id="60036"/>
    <lineage>
        <taxon>Bacteria</taxon>
        <taxon>Pseudomonadati</taxon>
        <taxon>Thermodesulfobacteriota</taxon>
        <taxon>Desulfuromonadia</taxon>
        <taxon>Geobacterales</taxon>
        <taxon>Geobacteraceae</taxon>
        <taxon>Geoanaerobacter</taxon>
    </lineage>
</organism>
<dbReference type="InterPro" id="IPR013647">
    <property type="entry name" value="OligopepF_N_dom"/>
</dbReference>
<reference evidence="9 10" key="1">
    <citation type="submission" date="2017-04" db="EMBL/GenBank/DDBJ databases">
        <authorList>
            <consortium name="Geobacter pelophilus Genome Sequencing"/>
            <person name="Aoyagi T."/>
            <person name="Koike H."/>
            <person name="Hori T."/>
        </authorList>
    </citation>
    <scope>NUCLEOTIDE SEQUENCE [LARGE SCALE GENOMIC DNA]</scope>
    <source>
        <strain evidence="9 10">Drf2</strain>
    </source>
</reference>
<keyword evidence="5 6" id="KW-0482">Metalloprotease</keyword>
<comment type="similarity">
    <text evidence="6">Belongs to the peptidase M3 family.</text>
</comment>
<dbReference type="InterPro" id="IPR045090">
    <property type="entry name" value="Pept_M3A_M3B"/>
</dbReference>
<dbReference type="Proteomes" id="UP000194153">
    <property type="component" value="Unassembled WGS sequence"/>
</dbReference>
<dbReference type="Pfam" id="PF08439">
    <property type="entry name" value="Peptidase_M3_N"/>
    <property type="match status" value="1"/>
</dbReference>
<comment type="caution">
    <text evidence="9">The sequence shown here is derived from an EMBL/GenBank/DDBJ whole genome shotgun (WGS) entry which is preliminary data.</text>
</comment>
<keyword evidence="2 6" id="KW-0479">Metal-binding</keyword>
<dbReference type="PANTHER" id="PTHR11804">
    <property type="entry name" value="PROTEASE M3 THIMET OLIGOPEPTIDASE-RELATED"/>
    <property type="match status" value="1"/>
</dbReference>
<keyword evidence="4 6" id="KW-0862">Zinc</keyword>
<dbReference type="Pfam" id="PF01432">
    <property type="entry name" value="Peptidase_M3"/>
    <property type="match status" value="1"/>
</dbReference>
<gene>
    <name evidence="9" type="ORF">GPEL0_01r0546</name>
</gene>
<dbReference type="CDD" id="cd09610">
    <property type="entry name" value="M3B_PepF"/>
    <property type="match status" value="1"/>
</dbReference>
<evidence type="ECO:0000256" key="4">
    <source>
        <dbReference type="ARBA" id="ARBA00022833"/>
    </source>
</evidence>
<comment type="cofactor">
    <cofactor evidence="6">
        <name>Zn(2+)</name>
        <dbReference type="ChEBI" id="CHEBI:29105"/>
    </cofactor>
    <text evidence="6">Binds 1 zinc ion.</text>
</comment>
<dbReference type="NCBIfam" id="TIGR02290">
    <property type="entry name" value="M3_fam_3"/>
    <property type="match status" value="1"/>
</dbReference>
<dbReference type="SUPFAM" id="SSF55486">
    <property type="entry name" value="Metalloproteases ('zincins'), catalytic domain"/>
    <property type="match status" value="1"/>
</dbReference>
<evidence type="ECO:0000313" key="9">
    <source>
        <dbReference type="EMBL" id="GAW65580.1"/>
    </source>
</evidence>
<dbReference type="Gene3D" id="1.10.1370.20">
    <property type="entry name" value="Oligoendopeptidase f, C-terminal domain"/>
    <property type="match status" value="1"/>
</dbReference>
<feature type="domain" description="Oligopeptidase F N-terminal" evidence="8">
    <location>
        <begin position="131"/>
        <end position="199"/>
    </location>
</feature>
<evidence type="ECO:0000256" key="3">
    <source>
        <dbReference type="ARBA" id="ARBA00022801"/>
    </source>
</evidence>
<reference evidence="10" key="2">
    <citation type="submission" date="2017-05" db="EMBL/GenBank/DDBJ databases">
        <title>Draft genome sequence of Geobacter pelophilus, a iron(III)-reducing bacteria.</title>
        <authorList>
            <person name="Aoyagi T."/>
            <person name="Koike H."/>
            <person name="Morita T."/>
            <person name="Sato Y."/>
            <person name="Habe H."/>
            <person name="Hori T."/>
        </authorList>
    </citation>
    <scope>NUCLEOTIDE SEQUENCE [LARGE SCALE GENOMIC DNA]</scope>
    <source>
        <strain evidence="10">Drf2</strain>
    </source>
</reference>
<evidence type="ECO:0000313" key="10">
    <source>
        <dbReference type="Proteomes" id="UP000194153"/>
    </source>
</evidence>
<dbReference type="EMBL" id="BDQG01000001">
    <property type="protein sequence ID" value="GAW65580.1"/>
    <property type="molecule type" value="Genomic_DNA"/>
</dbReference>
<dbReference type="InterPro" id="IPR042088">
    <property type="entry name" value="OligoPept_F_C"/>
</dbReference>
<dbReference type="Gene3D" id="1.20.140.70">
    <property type="entry name" value="Oligopeptidase f, N-terminal domain"/>
    <property type="match status" value="1"/>
</dbReference>
<evidence type="ECO:0000256" key="1">
    <source>
        <dbReference type="ARBA" id="ARBA00022670"/>
    </source>
</evidence>
<dbReference type="PANTHER" id="PTHR11804:SF5">
    <property type="entry name" value="OLIGOENDOPEPTIDASE F"/>
    <property type="match status" value="1"/>
</dbReference>
<keyword evidence="3 6" id="KW-0378">Hydrolase</keyword>
<keyword evidence="1 6" id="KW-0645">Protease</keyword>
<dbReference type="InterPro" id="IPR001567">
    <property type="entry name" value="Pept_M3A_M3B_dom"/>
</dbReference>
<evidence type="ECO:0000259" key="7">
    <source>
        <dbReference type="Pfam" id="PF01432"/>
    </source>
</evidence>
<evidence type="ECO:0000259" key="8">
    <source>
        <dbReference type="Pfam" id="PF08439"/>
    </source>
</evidence>